<feature type="binding site" evidence="1">
    <location>
        <position position="57"/>
    </location>
    <ligand>
        <name>ATP</name>
        <dbReference type="ChEBI" id="CHEBI:30616"/>
    </ligand>
</feature>
<dbReference type="InterPro" id="IPR017441">
    <property type="entry name" value="Protein_kinase_ATP_BS"/>
</dbReference>
<feature type="compositionally biased region" description="Polar residues" evidence="2">
    <location>
        <begin position="109"/>
        <end position="126"/>
    </location>
</feature>
<organism evidence="3">
    <name type="scientific">Medioppia subpectinata</name>
    <dbReference type="NCBI Taxonomy" id="1979941"/>
    <lineage>
        <taxon>Eukaryota</taxon>
        <taxon>Metazoa</taxon>
        <taxon>Ecdysozoa</taxon>
        <taxon>Arthropoda</taxon>
        <taxon>Chelicerata</taxon>
        <taxon>Arachnida</taxon>
        <taxon>Acari</taxon>
        <taxon>Acariformes</taxon>
        <taxon>Sarcoptiformes</taxon>
        <taxon>Oribatida</taxon>
        <taxon>Brachypylina</taxon>
        <taxon>Oppioidea</taxon>
        <taxon>Oppiidae</taxon>
        <taxon>Medioppia</taxon>
    </lineage>
</organism>
<keyword evidence="1" id="KW-0547">Nucleotide-binding</keyword>
<dbReference type="PROSITE" id="PS00107">
    <property type="entry name" value="PROTEIN_KINASE_ATP"/>
    <property type="match status" value="1"/>
</dbReference>
<sequence>MSFSNNTDGNATQELDSEEIDPQILPQLIGENQIGKGRFGEVYKVDIKGATNPYAVKVITRVVEGEWDRRAKERETIFQTAYRSLCLLSKLSHQHVVPIIKTLCTNSVPRSSRNGRSLQESRSSSCLPARVSP</sequence>
<keyword evidence="1" id="KW-0067">ATP-binding</keyword>
<dbReference type="EMBL" id="OC865044">
    <property type="protein sequence ID" value="CAD7632136.1"/>
    <property type="molecule type" value="Genomic_DNA"/>
</dbReference>
<evidence type="ECO:0000256" key="2">
    <source>
        <dbReference type="SAM" id="MobiDB-lite"/>
    </source>
</evidence>
<evidence type="ECO:0000256" key="1">
    <source>
        <dbReference type="PROSITE-ProRule" id="PRU10141"/>
    </source>
</evidence>
<evidence type="ECO:0008006" key="5">
    <source>
        <dbReference type="Google" id="ProtNLM"/>
    </source>
</evidence>
<name>A0A7R9KZ44_9ACAR</name>
<dbReference type="SUPFAM" id="SSF56112">
    <property type="entry name" value="Protein kinase-like (PK-like)"/>
    <property type="match status" value="1"/>
</dbReference>
<dbReference type="GO" id="GO:0005524">
    <property type="term" value="F:ATP binding"/>
    <property type="evidence" value="ECO:0007669"/>
    <property type="project" value="UniProtKB-UniRule"/>
</dbReference>
<dbReference type="AlphaFoldDB" id="A0A7R9KZ44"/>
<evidence type="ECO:0000313" key="3">
    <source>
        <dbReference type="EMBL" id="CAD7632136.1"/>
    </source>
</evidence>
<protein>
    <recommendedName>
        <fullName evidence="5">Protein kinase domain-containing protein</fullName>
    </recommendedName>
</protein>
<dbReference type="InterPro" id="IPR011009">
    <property type="entry name" value="Kinase-like_dom_sf"/>
</dbReference>
<keyword evidence="4" id="KW-1185">Reference proteome</keyword>
<dbReference type="EMBL" id="CAJPIZ010010469">
    <property type="protein sequence ID" value="CAG2112566.1"/>
    <property type="molecule type" value="Genomic_DNA"/>
</dbReference>
<dbReference type="Proteomes" id="UP000759131">
    <property type="component" value="Unassembled WGS sequence"/>
</dbReference>
<feature type="region of interest" description="Disordered" evidence="2">
    <location>
        <begin position="109"/>
        <end position="133"/>
    </location>
</feature>
<proteinExistence type="predicted"/>
<accession>A0A7R9KZ44</accession>
<gene>
    <name evidence="3" type="ORF">OSB1V03_LOCUS12541</name>
</gene>
<dbReference type="Gene3D" id="3.30.200.20">
    <property type="entry name" value="Phosphorylase Kinase, domain 1"/>
    <property type="match status" value="1"/>
</dbReference>
<reference evidence="3" key="1">
    <citation type="submission" date="2020-11" db="EMBL/GenBank/DDBJ databases">
        <authorList>
            <person name="Tran Van P."/>
        </authorList>
    </citation>
    <scope>NUCLEOTIDE SEQUENCE</scope>
</reference>
<evidence type="ECO:0000313" key="4">
    <source>
        <dbReference type="Proteomes" id="UP000759131"/>
    </source>
</evidence>